<dbReference type="AlphaFoldDB" id="X1IKS1"/>
<organism evidence="3">
    <name type="scientific">marine sediment metagenome</name>
    <dbReference type="NCBI Taxonomy" id="412755"/>
    <lineage>
        <taxon>unclassified sequences</taxon>
        <taxon>metagenomes</taxon>
        <taxon>ecological metagenomes</taxon>
    </lineage>
</organism>
<evidence type="ECO:0000256" key="2">
    <source>
        <dbReference type="SAM" id="Coils"/>
    </source>
</evidence>
<gene>
    <name evidence="3" type="ORF">S03H2_47199</name>
</gene>
<evidence type="ECO:0008006" key="4">
    <source>
        <dbReference type="Google" id="ProtNLM"/>
    </source>
</evidence>
<keyword evidence="2" id="KW-0175">Coiled coil</keyword>
<dbReference type="PANTHER" id="PTHR39181:SF1">
    <property type="entry name" value="TYROSINE-PROTEIN PHOSPHATASE YWQE"/>
    <property type="match status" value="1"/>
</dbReference>
<dbReference type="PIRSF" id="PIRSF016557">
    <property type="entry name" value="Caps_synth_CpsB"/>
    <property type="match status" value="1"/>
</dbReference>
<keyword evidence="1" id="KW-0378">Hydrolase</keyword>
<dbReference type="Pfam" id="PF19567">
    <property type="entry name" value="CpsB_CapC"/>
    <property type="match status" value="1"/>
</dbReference>
<dbReference type="SUPFAM" id="SSF89550">
    <property type="entry name" value="PHP domain-like"/>
    <property type="match status" value="1"/>
</dbReference>
<name>X1IKS1_9ZZZZ</name>
<dbReference type="PANTHER" id="PTHR39181">
    <property type="entry name" value="TYROSINE-PROTEIN PHOSPHATASE YWQE"/>
    <property type="match status" value="1"/>
</dbReference>
<proteinExistence type="predicted"/>
<dbReference type="EMBL" id="BARU01029695">
    <property type="protein sequence ID" value="GAH69865.1"/>
    <property type="molecule type" value="Genomic_DNA"/>
</dbReference>
<dbReference type="GO" id="GO:0030145">
    <property type="term" value="F:manganese ion binding"/>
    <property type="evidence" value="ECO:0007669"/>
    <property type="project" value="InterPro"/>
</dbReference>
<feature type="non-terminal residue" evidence="3">
    <location>
        <position position="1"/>
    </location>
</feature>
<accession>X1IKS1</accession>
<sequence>EMIDIHTHILPNLDDGAKDIDTAINLLREAERQGITTVFATPHILTGLYQPTSKKIIQELNTLQDRLNQEEIDITLIRGAEVGIESEITPEEIMNYTLNGSGKYILIELPFVAYPLNCDEKIFKFQTKGFTPIVAHPERAFSIIKNPDKLKEWKNRGILIQINSKSIMGRYGKTVTNIAIKALKDGLVDFVASDTHNSEWGFDFDVVRTVLEQLVGKPKTDELLGQNAQRLLLSEMLNV</sequence>
<evidence type="ECO:0000256" key="1">
    <source>
        <dbReference type="ARBA" id="ARBA00022801"/>
    </source>
</evidence>
<dbReference type="InterPro" id="IPR016195">
    <property type="entry name" value="Pol/histidinol_Pase-like"/>
</dbReference>
<dbReference type="GO" id="GO:0004725">
    <property type="term" value="F:protein tyrosine phosphatase activity"/>
    <property type="evidence" value="ECO:0007669"/>
    <property type="project" value="InterPro"/>
</dbReference>
<reference evidence="3" key="1">
    <citation type="journal article" date="2014" name="Front. Microbiol.">
        <title>High frequency of phylogenetically diverse reductive dehalogenase-homologous genes in deep subseafloor sedimentary metagenomes.</title>
        <authorList>
            <person name="Kawai M."/>
            <person name="Futagami T."/>
            <person name="Toyoda A."/>
            <person name="Takaki Y."/>
            <person name="Nishi S."/>
            <person name="Hori S."/>
            <person name="Arai W."/>
            <person name="Tsubouchi T."/>
            <person name="Morono Y."/>
            <person name="Uchiyama I."/>
            <person name="Ito T."/>
            <person name="Fujiyama A."/>
            <person name="Inagaki F."/>
            <person name="Takami H."/>
        </authorList>
    </citation>
    <scope>NUCLEOTIDE SEQUENCE</scope>
    <source>
        <strain evidence="3">Expedition CK06-06</strain>
    </source>
</reference>
<evidence type="ECO:0000313" key="3">
    <source>
        <dbReference type="EMBL" id="GAH69865.1"/>
    </source>
</evidence>
<dbReference type="Gene3D" id="3.20.20.140">
    <property type="entry name" value="Metal-dependent hydrolases"/>
    <property type="match status" value="1"/>
</dbReference>
<dbReference type="InterPro" id="IPR016667">
    <property type="entry name" value="Caps_polysacc_synth_CpsB/CapC"/>
</dbReference>
<protein>
    <recommendedName>
        <fullName evidence="4">Protein-tyrosine-phosphatase</fullName>
    </recommendedName>
</protein>
<feature type="coiled-coil region" evidence="2">
    <location>
        <begin position="13"/>
        <end position="73"/>
    </location>
</feature>
<comment type="caution">
    <text evidence="3">The sequence shown here is derived from an EMBL/GenBank/DDBJ whole genome shotgun (WGS) entry which is preliminary data.</text>
</comment>